<evidence type="ECO:0000313" key="2">
    <source>
        <dbReference type="EMBL" id="EFJ27833.1"/>
    </source>
</evidence>
<proteinExistence type="predicted"/>
<evidence type="ECO:0000256" key="1">
    <source>
        <dbReference type="SAM" id="MobiDB-lite"/>
    </source>
</evidence>
<evidence type="ECO:0000313" key="3">
    <source>
        <dbReference type="Proteomes" id="UP000001514"/>
    </source>
</evidence>
<dbReference type="Gramene" id="EFJ27833">
    <property type="protein sequence ID" value="EFJ27833"/>
    <property type="gene ID" value="SELMODRAFT_411777"/>
</dbReference>
<sequence>MVDPDPGVSMYEPDGSKEHGNVEEATGGSAIGGGKELGGRNEAPGAIGGGADLGGGNGGHLAAPEGHINEVQIVKEEQNSYLKITYLNHCPSAPVYTNWWEETWHDIDEIHIEQIEDEQVENLPENSPAPSHPIVVAQSLDPTAVARPAPTAQNVRRQLHSEDVQNNVGETSQHFICQRTNALFLSLPTATEDDLQELSSLASHKQVRPLSSTGSVGNVEIVIRDYFQLSNNVS</sequence>
<dbReference type="AlphaFoldDB" id="D8RJ05"/>
<keyword evidence="3" id="KW-1185">Reference proteome</keyword>
<dbReference type="Proteomes" id="UP000001514">
    <property type="component" value="Unassembled WGS sequence"/>
</dbReference>
<dbReference type="EMBL" id="GL377581">
    <property type="protein sequence ID" value="EFJ27833.1"/>
    <property type="molecule type" value="Genomic_DNA"/>
</dbReference>
<dbReference type="InParanoid" id="D8RJ05"/>
<name>D8RJ05_SELML</name>
<feature type="region of interest" description="Disordered" evidence="1">
    <location>
        <begin position="1"/>
        <end position="52"/>
    </location>
</feature>
<reference evidence="2 3" key="1">
    <citation type="journal article" date="2011" name="Science">
        <title>The Selaginella genome identifies genetic changes associated with the evolution of vascular plants.</title>
        <authorList>
            <person name="Banks J.A."/>
            <person name="Nishiyama T."/>
            <person name="Hasebe M."/>
            <person name="Bowman J.L."/>
            <person name="Gribskov M."/>
            <person name="dePamphilis C."/>
            <person name="Albert V.A."/>
            <person name="Aono N."/>
            <person name="Aoyama T."/>
            <person name="Ambrose B.A."/>
            <person name="Ashton N.W."/>
            <person name="Axtell M.J."/>
            <person name="Barker E."/>
            <person name="Barker M.S."/>
            <person name="Bennetzen J.L."/>
            <person name="Bonawitz N.D."/>
            <person name="Chapple C."/>
            <person name="Cheng C."/>
            <person name="Correa L.G."/>
            <person name="Dacre M."/>
            <person name="DeBarry J."/>
            <person name="Dreyer I."/>
            <person name="Elias M."/>
            <person name="Engstrom E.M."/>
            <person name="Estelle M."/>
            <person name="Feng L."/>
            <person name="Finet C."/>
            <person name="Floyd S.K."/>
            <person name="Frommer W.B."/>
            <person name="Fujita T."/>
            <person name="Gramzow L."/>
            <person name="Gutensohn M."/>
            <person name="Harholt J."/>
            <person name="Hattori M."/>
            <person name="Heyl A."/>
            <person name="Hirai T."/>
            <person name="Hiwatashi Y."/>
            <person name="Ishikawa M."/>
            <person name="Iwata M."/>
            <person name="Karol K.G."/>
            <person name="Koehler B."/>
            <person name="Kolukisaoglu U."/>
            <person name="Kubo M."/>
            <person name="Kurata T."/>
            <person name="Lalonde S."/>
            <person name="Li K."/>
            <person name="Li Y."/>
            <person name="Litt A."/>
            <person name="Lyons E."/>
            <person name="Manning G."/>
            <person name="Maruyama T."/>
            <person name="Michael T.P."/>
            <person name="Mikami K."/>
            <person name="Miyazaki S."/>
            <person name="Morinaga S."/>
            <person name="Murata T."/>
            <person name="Mueller-Roeber B."/>
            <person name="Nelson D.R."/>
            <person name="Obara M."/>
            <person name="Oguri Y."/>
            <person name="Olmstead R.G."/>
            <person name="Onodera N."/>
            <person name="Petersen B.L."/>
            <person name="Pils B."/>
            <person name="Prigge M."/>
            <person name="Rensing S.A."/>
            <person name="Riano-Pachon D.M."/>
            <person name="Roberts A.W."/>
            <person name="Sato Y."/>
            <person name="Scheller H.V."/>
            <person name="Schulz B."/>
            <person name="Schulz C."/>
            <person name="Shakirov E.V."/>
            <person name="Shibagaki N."/>
            <person name="Shinohara N."/>
            <person name="Shippen D.E."/>
            <person name="Soerensen I."/>
            <person name="Sotooka R."/>
            <person name="Sugimoto N."/>
            <person name="Sugita M."/>
            <person name="Sumikawa N."/>
            <person name="Tanurdzic M."/>
            <person name="Theissen G."/>
            <person name="Ulvskov P."/>
            <person name="Wakazuki S."/>
            <person name="Weng J.K."/>
            <person name="Willats W.W."/>
            <person name="Wipf D."/>
            <person name="Wolf P.G."/>
            <person name="Yang L."/>
            <person name="Zimmer A.D."/>
            <person name="Zhu Q."/>
            <person name="Mitros T."/>
            <person name="Hellsten U."/>
            <person name="Loque D."/>
            <person name="Otillar R."/>
            <person name="Salamov A."/>
            <person name="Schmutz J."/>
            <person name="Shapiro H."/>
            <person name="Lindquist E."/>
            <person name="Lucas S."/>
            <person name="Rokhsar D."/>
            <person name="Grigoriev I.V."/>
        </authorList>
    </citation>
    <scope>NUCLEOTIDE SEQUENCE [LARGE SCALE GENOMIC DNA]</scope>
</reference>
<organism evidence="3">
    <name type="scientific">Selaginella moellendorffii</name>
    <name type="common">Spikemoss</name>
    <dbReference type="NCBI Taxonomy" id="88036"/>
    <lineage>
        <taxon>Eukaryota</taxon>
        <taxon>Viridiplantae</taxon>
        <taxon>Streptophyta</taxon>
        <taxon>Embryophyta</taxon>
        <taxon>Tracheophyta</taxon>
        <taxon>Lycopodiopsida</taxon>
        <taxon>Selaginellales</taxon>
        <taxon>Selaginellaceae</taxon>
        <taxon>Selaginella</taxon>
    </lineage>
</organism>
<dbReference type="HOGENOM" id="CLU_1186700_0_0_1"/>
<protein>
    <submittedName>
        <fullName evidence="2">Uncharacterized protein</fullName>
    </submittedName>
</protein>
<accession>D8RJ05</accession>
<gene>
    <name evidence="2" type="ORF">SELMODRAFT_411777</name>
</gene>
<dbReference type="KEGG" id="smo:SELMODRAFT_411777"/>